<feature type="chain" id="PRO_5027678686" description="Chitin-binding type-2 domain-containing protein" evidence="2">
    <location>
        <begin position="21"/>
        <end position="188"/>
    </location>
</feature>
<keyword evidence="4" id="KW-1185">Reference proteome</keyword>
<dbReference type="SMART" id="SM00494">
    <property type="entry name" value="ChtBD2"/>
    <property type="match status" value="1"/>
</dbReference>
<dbReference type="GO" id="GO:0008061">
    <property type="term" value="F:chitin binding"/>
    <property type="evidence" value="ECO:0007669"/>
    <property type="project" value="InterPro"/>
</dbReference>
<dbReference type="Proteomes" id="UP001652661">
    <property type="component" value="Chromosome 3L"/>
</dbReference>
<dbReference type="InterPro" id="IPR036508">
    <property type="entry name" value="Chitin-bd_dom_sf"/>
</dbReference>
<reference evidence="5" key="1">
    <citation type="submission" date="2025-08" db="UniProtKB">
        <authorList>
            <consortium name="RefSeq"/>
        </authorList>
    </citation>
    <scope>IDENTIFICATION</scope>
    <source>
        <strain evidence="5">14028-0561.14</strain>
        <tissue evidence="5">Whole fly</tissue>
    </source>
</reference>
<evidence type="ECO:0000256" key="2">
    <source>
        <dbReference type="SAM" id="SignalP"/>
    </source>
</evidence>
<dbReference type="InterPro" id="IPR002557">
    <property type="entry name" value="Chitin-bd_dom"/>
</dbReference>
<dbReference type="Pfam" id="PF01607">
    <property type="entry name" value="CBM_14"/>
    <property type="match status" value="1"/>
</dbReference>
<dbReference type="OrthoDB" id="7868968at2759"/>
<organism evidence="4 5">
    <name type="scientific">Drosophila kikkawai</name>
    <name type="common">Fruit fly</name>
    <dbReference type="NCBI Taxonomy" id="30033"/>
    <lineage>
        <taxon>Eukaryota</taxon>
        <taxon>Metazoa</taxon>
        <taxon>Ecdysozoa</taxon>
        <taxon>Arthropoda</taxon>
        <taxon>Hexapoda</taxon>
        <taxon>Insecta</taxon>
        <taxon>Pterygota</taxon>
        <taxon>Neoptera</taxon>
        <taxon>Endopterygota</taxon>
        <taxon>Diptera</taxon>
        <taxon>Brachycera</taxon>
        <taxon>Muscomorpha</taxon>
        <taxon>Ephydroidea</taxon>
        <taxon>Drosophilidae</taxon>
        <taxon>Drosophila</taxon>
        <taxon>Sophophora</taxon>
    </lineage>
</organism>
<dbReference type="Gene3D" id="3.20.20.80">
    <property type="entry name" value="Glycosidases"/>
    <property type="match status" value="1"/>
</dbReference>
<name>A0A6P4JHP5_DROKI</name>
<dbReference type="GO" id="GO:0005576">
    <property type="term" value="C:extracellular region"/>
    <property type="evidence" value="ECO:0007669"/>
    <property type="project" value="InterPro"/>
</dbReference>
<evidence type="ECO:0000313" key="4">
    <source>
        <dbReference type="Proteomes" id="UP001652661"/>
    </source>
</evidence>
<evidence type="ECO:0000259" key="3">
    <source>
        <dbReference type="PROSITE" id="PS50940"/>
    </source>
</evidence>
<sequence length="188" mass="20755">MWQLLIVFACLSPGYHQVQAVFLEECSGVIINKVANPNLECSEFVHCNGDDSYYCNGDCREPVECYITTEVPKEVTTLKPLPPSTSTEKSTTPEEQPKPASTTTTKSTTTSTSTSTISTTPTPSNDIHVICRTSGKNGVYPYPANSNYYYQCLSGYLLLQQCPQNFHFDVTQGQCISTKPYRSSGLHL</sequence>
<feature type="compositionally biased region" description="Low complexity" evidence="1">
    <location>
        <begin position="98"/>
        <end position="121"/>
    </location>
</feature>
<dbReference type="RefSeq" id="XP_017034093.1">
    <property type="nucleotide sequence ID" value="XM_017178604.2"/>
</dbReference>
<evidence type="ECO:0000313" key="5">
    <source>
        <dbReference type="RefSeq" id="XP_017034093.1"/>
    </source>
</evidence>
<dbReference type="GeneID" id="108082982"/>
<protein>
    <recommendedName>
        <fullName evidence="3">Chitin-binding type-2 domain-containing protein</fullName>
    </recommendedName>
</protein>
<dbReference type="SUPFAM" id="SSF57625">
    <property type="entry name" value="Invertebrate chitin-binding proteins"/>
    <property type="match status" value="1"/>
</dbReference>
<evidence type="ECO:0000256" key="1">
    <source>
        <dbReference type="SAM" id="MobiDB-lite"/>
    </source>
</evidence>
<dbReference type="AlphaFoldDB" id="A0A6P4JHP5"/>
<proteinExistence type="predicted"/>
<feature type="region of interest" description="Disordered" evidence="1">
    <location>
        <begin position="77"/>
        <end position="121"/>
    </location>
</feature>
<feature type="domain" description="Chitin-binding type-2" evidence="3">
    <location>
        <begin position="128"/>
        <end position="185"/>
    </location>
</feature>
<gene>
    <name evidence="5" type="primary">LOC108082982</name>
</gene>
<dbReference type="PROSITE" id="PS50940">
    <property type="entry name" value="CHIT_BIND_II"/>
    <property type="match status" value="1"/>
</dbReference>
<accession>A0A6P4JHP5</accession>
<keyword evidence="2" id="KW-0732">Signal</keyword>
<feature type="signal peptide" evidence="2">
    <location>
        <begin position="1"/>
        <end position="20"/>
    </location>
</feature>